<feature type="domain" description="CBS" evidence="5">
    <location>
        <begin position="310"/>
        <end position="367"/>
    </location>
</feature>
<dbReference type="PANTHER" id="PTHR13780:SF36">
    <property type="entry name" value="CBS DOMAIN-CONTAINING PROTEIN"/>
    <property type="match status" value="1"/>
</dbReference>
<evidence type="ECO:0000256" key="2">
    <source>
        <dbReference type="ARBA" id="ARBA00023122"/>
    </source>
</evidence>
<dbReference type="CDD" id="cd02205">
    <property type="entry name" value="CBS_pair_SF"/>
    <property type="match status" value="2"/>
</dbReference>
<dbReference type="GO" id="GO:0004865">
    <property type="term" value="F:protein serine/threonine phosphatase inhibitor activity"/>
    <property type="evidence" value="ECO:0007669"/>
    <property type="project" value="TreeGrafter"/>
</dbReference>
<feature type="compositionally biased region" description="Low complexity" evidence="4">
    <location>
        <begin position="424"/>
        <end position="440"/>
    </location>
</feature>
<feature type="compositionally biased region" description="Low complexity" evidence="4">
    <location>
        <begin position="62"/>
        <end position="74"/>
    </location>
</feature>
<feature type="compositionally biased region" description="Polar residues" evidence="4">
    <location>
        <begin position="40"/>
        <end position="51"/>
    </location>
</feature>
<reference evidence="8" key="2">
    <citation type="submission" date="2020-04" db="EMBL/GenBank/DDBJ databases">
        <authorList>
            <consortium name="NCBI Genome Project"/>
        </authorList>
    </citation>
    <scope>NUCLEOTIDE SEQUENCE</scope>
    <source>
        <strain evidence="8">CBS 781.70</strain>
    </source>
</reference>
<dbReference type="Proteomes" id="UP000504638">
    <property type="component" value="Unplaced"/>
</dbReference>
<protein>
    <recommendedName>
        <fullName evidence="5">CBS domain-containing protein</fullName>
    </recommendedName>
</protein>
<organism evidence="6">
    <name type="scientific">Eremomyces bilateralis CBS 781.70</name>
    <dbReference type="NCBI Taxonomy" id="1392243"/>
    <lineage>
        <taxon>Eukaryota</taxon>
        <taxon>Fungi</taxon>
        <taxon>Dikarya</taxon>
        <taxon>Ascomycota</taxon>
        <taxon>Pezizomycotina</taxon>
        <taxon>Dothideomycetes</taxon>
        <taxon>Dothideomycetes incertae sedis</taxon>
        <taxon>Eremomycetales</taxon>
        <taxon>Eremomycetaceae</taxon>
        <taxon>Eremomyces</taxon>
    </lineage>
</organism>
<reference evidence="6 8" key="1">
    <citation type="submission" date="2020-01" db="EMBL/GenBank/DDBJ databases">
        <authorList>
            <consortium name="DOE Joint Genome Institute"/>
            <person name="Haridas S."/>
            <person name="Albert R."/>
            <person name="Binder M."/>
            <person name="Bloem J."/>
            <person name="Labutti K."/>
            <person name="Salamov A."/>
            <person name="Andreopoulos B."/>
            <person name="Baker S.E."/>
            <person name="Barry K."/>
            <person name="Bills G."/>
            <person name="Bluhm B.H."/>
            <person name="Cannon C."/>
            <person name="Castanera R."/>
            <person name="Culley D.E."/>
            <person name="Daum C."/>
            <person name="Ezra D."/>
            <person name="Gonzalez J.B."/>
            <person name="Henrissat B."/>
            <person name="Kuo A."/>
            <person name="Liang C."/>
            <person name="Lipzen A."/>
            <person name="Lutzoni F."/>
            <person name="Magnuson J."/>
            <person name="Mondo S."/>
            <person name="Nolan M."/>
            <person name="Ohm R."/>
            <person name="Pangilinan J."/>
            <person name="Park H.-J."/>
            <person name="Ramirez L."/>
            <person name="Alfaro M."/>
            <person name="Sun H."/>
            <person name="Tritt A."/>
            <person name="Yoshinaga Y."/>
            <person name="Zwiers L.-H."/>
            <person name="Turgeon B.G."/>
            <person name="Goodwin S.B."/>
            <person name="Spatafora J.W."/>
            <person name="Crous P.W."/>
            <person name="Grigoriev I.V."/>
        </authorList>
    </citation>
    <scope>NUCLEOTIDE SEQUENCE</scope>
    <source>
        <strain evidence="6 8">CBS 781.70</strain>
    </source>
</reference>
<dbReference type="EMBL" id="ML975157">
    <property type="protein sequence ID" value="KAF1812721.1"/>
    <property type="molecule type" value="Genomic_DNA"/>
</dbReference>
<dbReference type="RefSeq" id="XP_033534352.1">
    <property type="nucleotide sequence ID" value="XM_033675383.1"/>
</dbReference>
<evidence type="ECO:0000313" key="8">
    <source>
        <dbReference type="RefSeq" id="XP_033534352.1"/>
    </source>
</evidence>
<dbReference type="GeneID" id="54415953"/>
<feature type="region of interest" description="Disordered" evidence="4">
    <location>
        <begin position="531"/>
        <end position="586"/>
    </location>
</feature>
<evidence type="ECO:0000256" key="4">
    <source>
        <dbReference type="SAM" id="MobiDB-lite"/>
    </source>
</evidence>
<evidence type="ECO:0000313" key="7">
    <source>
        <dbReference type="Proteomes" id="UP000504638"/>
    </source>
</evidence>
<evidence type="ECO:0000256" key="3">
    <source>
        <dbReference type="PROSITE-ProRule" id="PRU00703"/>
    </source>
</evidence>
<reference evidence="8" key="3">
    <citation type="submission" date="2025-04" db="UniProtKB">
        <authorList>
            <consortium name="RefSeq"/>
        </authorList>
    </citation>
    <scope>IDENTIFICATION</scope>
    <source>
        <strain evidence="8">CBS 781.70</strain>
    </source>
</reference>
<keyword evidence="1" id="KW-0677">Repeat</keyword>
<dbReference type="InterPro" id="IPR050511">
    <property type="entry name" value="AMPK_gamma/SDS23_families"/>
</dbReference>
<feature type="region of interest" description="Disordered" evidence="4">
    <location>
        <begin position="424"/>
        <end position="494"/>
    </location>
</feature>
<feature type="compositionally biased region" description="Pro residues" evidence="4">
    <location>
        <begin position="441"/>
        <end position="464"/>
    </location>
</feature>
<accession>A0A6G1G455</accession>
<dbReference type="InterPro" id="IPR000644">
    <property type="entry name" value="CBS_dom"/>
</dbReference>
<dbReference type="InterPro" id="IPR046342">
    <property type="entry name" value="CBS_dom_sf"/>
</dbReference>
<name>A0A6G1G455_9PEZI</name>
<dbReference type="GO" id="GO:0042149">
    <property type="term" value="P:cellular response to glucose starvation"/>
    <property type="evidence" value="ECO:0007669"/>
    <property type="project" value="TreeGrafter"/>
</dbReference>
<keyword evidence="2 3" id="KW-0129">CBS domain</keyword>
<dbReference type="Pfam" id="PF00571">
    <property type="entry name" value="CBS"/>
    <property type="match status" value="2"/>
</dbReference>
<gene>
    <name evidence="6 8" type="ORF">P152DRAFT_347625</name>
</gene>
<feature type="compositionally biased region" description="Polar residues" evidence="4">
    <location>
        <begin position="465"/>
        <end position="478"/>
    </location>
</feature>
<dbReference type="SMART" id="SM00116">
    <property type="entry name" value="CBS"/>
    <property type="match status" value="2"/>
</dbReference>
<dbReference type="PANTHER" id="PTHR13780">
    <property type="entry name" value="AMP-ACTIVATED PROTEIN KINASE, GAMMA REGULATORY SUBUNIT"/>
    <property type="match status" value="1"/>
</dbReference>
<dbReference type="OrthoDB" id="449052at2759"/>
<sequence length="586" mass="62341">MADDPTKKLASPPLPSKPASRTPSEPPASSQSPPVRPLQLLSSNTSTTIRSPPSRDVYLRTPSSPSMSQHPSPHNSHRTALADNLRGPISPRPHRTPSLTQQALQDLLNNPPVGRVPGDDTGLQMGQGRDWKTVTVGEVVDQAEVRFVDMDMTVEAATELLINSGAPNVVLLRENPNSRTAVGTFDYSDLNAYLLLVVGLAKPDEAHISSFRELARRGREGKPIPLKDVKDLGRADPLVTLSESAPLANAVELFGSGVHRIIVVKNGEQNKEVVGILTQLRLVRFFWENGKHFPMVAGLYSLTLRELNVGSKEVVAINGDKPLTDALELMHNAGITSLPVLDDQHNVIGNISHVDVRLLTKSTSLPLLRSSCIHFISVILSERGVNDGKDSYPVFHVNPYSTLAHSVAKLVATRSHRMWVVDAPSPASSGPSTPALTPSVLAPPPSGPPVIPPPLHAGSPPPNAPHSTAFSSSGSLSHTAPNPPVTPVTNQTPSTLTSAQLSALPGATLSGHLCGVISLTDILNLFARASGLSPADPNETRRWRRRSSSASLVGRRSVDSSRSDSIASSVGHIGDLSRSGSVSGRR</sequence>
<proteinExistence type="predicted"/>
<feature type="domain" description="CBS" evidence="5">
    <location>
        <begin position="232"/>
        <end position="295"/>
    </location>
</feature>
<dbReference type="AlphaFoldDB" id="A0A6G1G455"/>
<keyword evidence="7" id="KW-1185">Reference proteome</keyword>
<evidence type="ECO:0000313" key="6">
    <source>
        <dbReference type="EMBL" id="KAF1812721.1"/>
    </source>
</evidence>
<evidence type="ECO:0000256" key="1">
    <source>
        <dbReference type="ARBA" id="ARBA00022737"/>
    </source>
</evidence>
<dbReference type="PROSITE" id="PS51371">
    <property type="entry name" value="CBS"/>
    <property type="match status" value="2"/>
</dbReference>
<dbReference type="Gene3D" id="3.10.580.10">
    <property type="entry name" value="CBS-domain"/>
    <property type="match status" value="2"/>
</dbReference>
<dbReference type="SUPFAM" id="SSF54631">
    <property type="entry name" value="CBS-domain pair"/>
    <property type="match status" value="2"/>
</dbReference>
<evidence type="ECO:0000259" key="5">
    <source>
        <dbReference type="PROSITE" id="PS51371"/>
    </source>
</evidence>
<feature type="region of interest" description="Disordered" evidence="4">
    <location>
        <begin position="1"/>
        <end position="97"/>
    </location>
</feature>